<dbReference type="GeneID" id="105268750"/>
<keyword evidence="2" id="KW-0732">Signal</keyword>
<protein>
    <submittedName>
        <fullName evidence="4">Uncharacterized protein</fullName>
    </submittedName>
</protein>
<dbReference type="Proteomes" id="UP000694866">
    <property type="component" value="Unplaced"/>
</dbReference>
<evidence type="ECO:0000313" key="3">
    <source>
        <dbReference type="Proteomes" id="UP000694866"/>
    </source>
</evidence>
<dbReference type="OrthoDB" id="7647635at2759"/>
<feature type="chain" id="PRO_5040139640" evidence="2">
    <location>
        <begin position="17"/>
        <end position="408"/>
    </location>
</feature>
<feature type="region of interest" description="Disordered" evidence="1">
    <location>
        <begin position="19"/>
        <end position="73"/>
    </location>
</feature>
<sequence>MKTIALFAIVLAVAAAEPGLNRGKVGPPPLINRPRPPTGTGNRFRRSPEPEPQGSIVLQGQKPLEGPNRHGSWSLDYQHKIFEGKNGHVSASGGMGSQNGHRTEPHVGIQGQWRFRRSPEPEPQGSIVLQGQKPLEGPNRHGSWSLDYQHKIYEGKNGHVSASGGMGSQNGHRTEPHVGIQGQWRFRRSPEPEPQGSIVLQGQKPLDGPNRHGSWSLDYQHKLYEGKNGHVSASGGMGSQNGQRTEPHVGIQGQWRFRRSPEPEPQGSIVLQGQKPLEGPNRHGSWSLDYQHKLYEGKNGHVSASGGMGSQNGHRTEPHVGIQGQWRFRRSPEPEPQGSIVLQGQKPLDGPNRHGSWNLDYQHKIFEGKNGHVSASGGVGSHQGQRTEPHIGLQGQWRFRRAAEATAV</sequence>
<proteinExistence type="predicted"/>
<feature type="signal peptide" evidence="2">
    <location>
        <begin position="1"/>
        <end position="16"/>
    </location>
</feature>
<keyword evidence="3" id="KW-1185">Reference proteome</keyword>
<feature type="compositionally biased region" description="Pro residues" evidence="1">
    <location>
        <begin position="26"/>
        <end position="37"/>
    </location>
</feature>
<dbReference type="RefSeq" id="XP_011306864.1">
    <property type="nucleotide sequence ID" value="XM_011308562.1"/>
</dbReference>
<gene>
    <name evidence="4" type="primary">LOC105268750</name>
</gene>
<feature type="region of interest" description="Disordered" evidence="1">
    <location>
        <begin position="85"/>
        <end position="104"/>
    </location>
</feature>
<organism evidence="3 4">
    <name type="scientific">Fopius arisanus</name>
    <dbReference type="NCBI Taxonomy" id="64838"/>
    <lineage>
        <taxon>Eukaryota</taxon>
        <taxon>Metazoa</taxon>
        <taxon>Ecdysozoa</taxon>
        <taxon>Arthropoda</taxon>
        <taxon>Hexapoda</taxon>
        <taxon>Insecta</taxon>
        <taxon>Pterygota</taxon>
        <taxon>Neoptera</taxon>
        <taxon>Endopterygota</taxon>
        <taxon>Hymenoptera</taxon>
        <taxon>Apocrita</taxon>
        <taxon>Ichneumonoidea</taxon>
        <taxon>Braconidae</taxon>
        <taxon>Opiinae</taxon>
        <taxon>Fopius</taxon>
    </lineage>
</organism>
<reference evidence="4" key="1">
    <citation type="submission" date="2025-08" db="UniProtKB">
        <authorList>
            <consortium name="RefSeq"/>
        </authorList>
    </citation>
    <scope>IDENTIFICATION</scope>
    <source>
        <strain evidence="4">USDA-PBARC FA_bdor</strain>
        <tissue evidence="4">Whole organism</tissue>
    </source>
</reference>
<evidence type="ECO:0000256" key="1">
    <source>
        <dbReference type="SAM" id="MobiDB-lite"/>
    </source>
</evidence>
<accession>A0A9R1TCM1</accession>
<evidence type="ECO:0000313" key="4">
    <source>
        <dbReference type="RefSeq" id="XP_011306864.1"/>
    </source>
</evidence>
<evidence type="ECO:0000256" key="2">
    <source>
        <dbReference type="SAM" id="SignalP"/>
    </source>
</evidence>
<dbReference type="AlphaFoldDB" id="A0A9R1TCM1"/>
<dbReference type="KEGG" id="fas:105268750"/>
<name>A0A9R1TCM1_9HYME</name>